<dbReference type="PANTHER" id="PTHR30388">
    <property type="entry name" value="ALDEHYDE OXIDOREDUCTASE MOLYBDENUM COFACTOR ASSEMBLY PROTEIN"/>
    <property type="match status" value="1"/>
</dbReference>
<dbReference type="PANTHER" id="PTHR30388:SF4">
    <property type="entry name" value="MOLYBDENUM COFACTOR INSERTION CHAPERONE PAOD"/>
    <property type="match status" value="1"/>
</dbReference>
<comment type="caution">
    <text evidence="2">The sequence shown here is derived from an EMBL/GenBank/DDBJ whole genome shotgun (WGS) entry which is preliminary data.</text>
</comment>
<sequence>MKRAVLRRLQEARAAKRPVALVTDLEGGEEALIDDGDLVAGELLLSTPVLHAIDNAIRYDRPGRLPEPNAHLFVEVFNPPLRLIIVGAVHIAQKLAPMARLADYEVTVVDPRRAFATDSRFPSVALRHDWPDDALKALDPDRRTAVITLTHDPKLDDPALVEALNSPCFYIGALGSTRTHAKRLERLTQEGFSKAQLGRIHGPLGLPLGGRAPAEIALAAMAQMTQVLHGATPLVKDQQPATAG</sequence>
<reference evidence="2" key="1">
    <citation type="submission" date="2017-08" db="EMBL/GenBank/DDBJ databases">
        <authorList>
            <person name="Imhoff J.F."/>
            <person name="Rahn T."/>
            <person name="Kuenzel S."/>
            <person name="Neulinger S.C."/>
        </authorList>
    </citation>
    <scope>NUCLEOTIDE SEQUENCE</scope>
    <source>
        <strain evidence="2">DSM 9154</strain>
    </source>
</reference>
<proteinExistence type="predicted"/>
<evidence type="ECO:0000313" key="2">
    <source>
        <dbReference type="EMBL" id="MBK1698041.1"/>
    </source>
</evidence>
<feature type="domain" description="XdhC Rossmann" evidence="1">
    <location>
        <begin position="83"/>
        <end position="224"/>
    </location>
</feature>
<evidence type="ECO:0000313" key="3">
    <source>
        <dbReference type="Proteomes" id="UP000778970"/>
    </source>
</evidence>
<gene>
    <name evidence="2" type="ORF">CKO21_12400</name>
</gene>
<reference evidence="2" key="2">
    <citation type="journal article" date="2020" name="Microorganisms">
        <title>Osmotic Adaptation and Compatible Solute Biosynthesis of Phototrophic Bacteria as Revealed from Genome Analyses.</title>
        <authorList>
            <person name="Imhoff J.F."/>
            <person name="Rahn T."/>
            <person name="Kunzel S."/>
            <person name="Keller A."/>
            <person name="Neulinger S.C."/>
        </authorList>
    </citation>
    <scope>NUCLEOTIDE SEQUENCE</scope>
    <source>
        <strain evidence="2">DSM 9154</strain>
    </source>
</reference>
<organism evidence="2 3">
    <name type="scientific">Rhodovibrio salinarum</name>
    <dbReference type="NCBI Taxonomy" id="1087"/>
    <lineage>
        <taxon>Bacteria</taxon>
        <taxon>Pseudomonadati</taxon>
        <taxon>Pseudomonadota</taxon>
        <taxon>Alphaproteobacteria</taxon>
        <taxon>Rhodospirillales</taxon>
        <taxon>Rhodovibrionaceae</taxon>
        <taxon>Rhodovibrio</taxon>
    </lineage>
</organism>
<protein>
    <submittedName>
        <fullName evidence="2">Xanthine dehydrogenase</fullName>
    </submittedName>
</protein>
<evidence type="ECO:0000259" key="1">
    <source>
        <dbReference type="Pfam" id="PF13478"/>
    </source>
</evidence>
<dbReference type="Gene3D" id="3.40.50.720">
    <property type="entry name" value="NAD(P)-binding Rossmann-like Domain"/>
    <property type="match status" value="1"/>
</dbReference>
<dbReference type="InterPro" id="IPR027051">
    <property type="entry name" value="XdhC_Rossmann_dom"/>
</dbReference>
<dbReference type="EMBL" id="NRRE01000026">
    <property type="protein sequence ID" value="MBK1698041.1"/>
    <property type="molecule type" value="Genomic_DNA"/>
</dbReference>
<dbReference type="RefSeq" id="WP_051432075.1">
    <property type="nucleotide sequence ID" value="NZ_NRRE01000026.1"/>
</dbReference>
<dbReference type="Proteomes" id="UP000778970">
    <property type="component" value="Unassembled WGS sequence"/>
</dbReference>
<keyword evidence="3" id="KW-1185">Reference proteome</keyword>
<dbReference type="InterPro" id="IPR052698">
    <property type="entry name" value="MoCofactor_Util/Proc"/>
</dbReference>
<name>A0A934QJH2_9PROT</name>
<dbReference type="AlphaFoldDB" id="A0A934QJH2"/>
<dbReference type="Pfam" id="PF13478">
    <property type="entry name" value="XdhC_C"/>
    <property type="match status" value="1"/>
</dbReference>
<accession>A0A934QJH2</accession>